<dbReference type="PRINTS" id="PR00502">
    <property type="entry name" value="NUDIXFAMILY"/>
</dbReference>
<evidence type="ECO:0000313" key="5">
    <source>
        <dbReference type="EMBL" id="MCV6825588.1"/>
    </source>
</evidence>
<proteinExistence type="inferred from homology"/>
<evidence type="ECO:0000313" key="6">
    <source>
        <dbReference type="Proteomes" id="UP001208041"/>
    </source>
</evidence>
<dbReference type="Gene3D" id="3.90.79.10">
    <property type="entry name" value="Nucleoside Triphosphate Pyrophosphohydrolase"/>
    <property type="match status" value="1"/>
</dbReference>
<dbReference type="EMBL" id="JAOYFC010000003">
    <property type="protein sequence ID" value="MCV6825588.1"/>
    <property type="molecule type" value="Genomic_DNA"/>
</dbReference>
<dbReference type="InterPro" id="IPR000086">
    <property type="entry name" value="NUDIX_hydrolase_dom"/>
</dbReference>
<name>A0AAE3J0M2_9RHOB</name>
<dbReference type="Proteomes" id="UP001208041">
    <property type="component" value="Unassembled WGS sequence"/>
</dbReference>
<dbReference type="InterPro" id="IPR020084">
    <property type="entry name" value="NUDIX_hydrolase_CS"/>
</dbReference>
<gene>
    <name evidence="5" type="ORF">OH136_13585</name>
</gene>
<sequence length="145" mass="16668">MIRRFGEPPLKGQTYRLRPGAYAILARENRLLVTLQSKPYVEFQLPGGGIDPGENAIAALHREVKEETGWKISNPRHLGTFRRFVFMPEYDMWAEKLCHIFSATPVYALHDPLEEFHSVQWVTPEEAAVILGNDGDRYFVNSMFC</sequence>
<dbReference type="PROSITE" id="PS00893">
    <property type="entry name" value="NUDIX_BOX"/>
    <property type="match status" value="1"/>
</dbReference>
<dbReference type="PANTHER" id="PTHR43046">
    <property type="entry name" value="GDP-MANNOSE MANNOSYL HYDROLASE"/>
    <property type="match status" value="1"/>
</dbReference>
<feature type="domain" description="Nudix hydrolase" evidence="4">
    <location>
        <begin position="16"/>
        <end position="145"/>
    </location>
</feature>
<dbReference type="InterPro" id="IPR020476">
    <property type="entry name" value="Nudix_hydrolase"/>
</dbReference>
<dbReference type="InterPro" id="IPR015797">
    <property type="entry name" value="NUDIX_hydrolase-like_dom_sf"/>
</dbReference>
<accession>A0AAE3J0M2</accession>
<evidence type="ECO:0000256" key="2">
    <source>
        <dbReference type="ARBA" id="ARBA00022801"/>
    </source>
</evidence>
<comment type="cofactor">
    <cofactor evidence="1">
        <name>Mg(2+)</name>
        <dbReference type="ChEBI" id="CHEBI:18420"/>
    </cofactor>
</comment>
<protein>
    <submittedName>
        <fullName evidence="5">NUDIX hydrolase</fullName>
    </submittedName>
</protein>
<comment type="similarity">
    <text evidence="3">Belongs to the Nudix hydrolase family.</text>
</comment>
<organism evidence="5 6">
    <name type="scientific">Halocynthiibacter halioticoli</name>
    <dbReference type="NCBI Taxonomy" id="2986804"/>
    <lineage>
        <taxon>Bacteria</taxon>
        <taxon>Pseudomonadati</taxon>
        <taxon>Pseudomonadota</taxon>
        <taxon>Alphaproteobacteria</taxon>
        <taxon>Rhodobacterales</taxon>
        <taxon>Paracoccaceae</taxon>
        <taxon>Halocynthiibacter</taxon>
    </lineage>
</organism>
<evidence type="ECO:0000256" key="1">
    <source>
        <dbReference type="ARBA" id="ARBA00001946"/>
    </source>
</evidence>
<dbReference type="Pfam" id="PF00293">
    <property type="entry name" value="NUDIX"/>
    <property type="match status" value="1"/>
</dbReference>
<dbReference type="RefSeq" id="WP_263954516.1">
    <property type="nucleotide sequence ID" value="NZ_JAOYFC010000003.1"/>
</dbReference>
<dbReference type="PANTHER" id="PTHR43046:SF14">
    <property type="entry name" value="MUTT_NUDIX FAMILY PROTEIN"/>
    <property type="match status" value="1"/>
</dbReference>
<dbReference type="GO" id="GO:0016787">
    <property type="term" value="F:hydrolase activity"/>
    <property type="evidence" value="ECO:0007669"/>
    <property type="project" value="UniProtKB-KW"/>
</dbReference>
<dbReference type="AlphaFoldDB" id="A0AAE3J0M2"/>
<dbReference type="PROSITE" id="PS51462">
    <property type="entry name" value="NUDIX"/>
    <property type="match status" value="1"/>
</dbReference>
<evidence type="ECO:0000259" key="4">
    <source>
        <dbReference type="PROSITE" id="PS51462"/>
    </source>
</evidence>
<evidence type="ECO:0000256" key="3">
    <source>
        <dbReference type="RuleBase" id="RU003476"/>
    </source>
</evidence>
<reference evidence="5" key="1">
    <citation type="submission" date="2022-10" db="EMBL/GenBank/DDBJ databases">
        <authorList>
            <person name="Yue Y."/>
        </authorList>
    </citation>
    <scope>NUCLEOTIDE SEQUENCE</scope>
    <source>
        <strain evidence="5">Z654</strain>
    </source>
</reference>
<dbReference type="SUPFAM" id="SSF55811">
    <property type="entry name" value="Nudix"/>
    <property type="match status" value="1"/>
</dbReference>
<keyword evidence="6" id="KW-1185">Reference proteome</keyword>
<keyword evidence="2 3" id="KW-0378">Hydrolase</keyword>
<comment type="caution">
    <text evidence="5">The sequence shown here is derived from an EMBL/GenBank/DDBJ whole genome shotgun (WGS) entry which is preliminary data.</text>
</comment>